<dbReference type="InterPro" id="IPR051394">
    <property type="entry name" value="Glutamate_Synthase"/>
</dbReference>
<proteinExistence type="predicted"/>
<dbReference type="Pfam" id="PF13450">
    <property type="entry name" value="NAD_binding_8"/>
    <property type="match status" value="1"/>
</dbReference>
<protein>
    <submittedName>
        <fullName evidence="3">Glutamate synthase [NADPH] small chain</fullName>
        <ecNumber evidence="3">1.4.1.13</ecNumber>
    </submittedName>
</protein>
<dbReference type="EMBL" id="UOEP01000162">
    <property type="protein sequence ID" value="VAW21983.1"/>
    <property type="molecule type" value="Genomic_DNA"/>
</dbReference>
<dbReference type="InterPro" id="IPR042204">
    <property type="entry name" value="2Fe-2S-bd_N"/>
</dbReference>
<dbReference type="EC" id="1.4.1.13" evidence="3"/>
<dbReference type="Gene3D" id="3.30.70.20">
    <property type="match status" value="1"/>
</dbReference>
<dbReference type="InterPro" id="IPR028261">
    <property type="entry name" value="DPD_II"/>
</dbReference>
<evidence type="ECO:0000259" key="2">
    <source>
        <dbReference type="Pfam" id="PF14691"/>
    </source>
</evidence>
<dbReference type="PRINTS" id="PR00419">
    <property type="entry name" value="ADXRDTASE"/>
</dbReference>
<dbReference type="InterPro" id="IPR036188">
    <property type="entry name" value="FAD/NAD-bd_sf"/>
</dbReference>
<evidence type="ECO:0000256" key="1">
    <source>
        <dbReference type="ARBA" id="ARBA00023002"/>
    </source>
</evidence>
<dbReference type="AlphaFoldDB" id="A0A3B0U0W8"/>
<dbReference type="SUPFAM" id="SSF51971">
    <property type="entry name" value="Nucleotide-binding domain"/>
    <property type="match status" value="1"/>
</dbReference>
<dbReference type="Gene3D" id="3.10.20.440">
    <property type="entry name" value="2Fe-2S iron-sulphur cluster binding domain, sarcosine oxidase, alpha subunit, N-terminal domain"/>
    <property type="match status" value="1"/>
</dbReference>
<organism evidence="3">
    <name type="scientific">hydrothermal vent metagenome</name>
    <dbReference type="NCBI Taxonomy" id="652676"/>
    <lineage>
        <taxon>unclassified sequences</taxon>
        <taxon>metagenomes</taxon>
        <taxon>ecological metagenomes</taxon>
    </lineage>
</organism>
<evidence type="ECO:0000313" key="3">
    <source>
        <dbReference type="EMBL" id="VAW21983.1"/>
    </source>
</evidence>
<dbReference type="GO" id="GO:0051536">
    <property type="term" value="F:iron-sulfur cluster binding"/>
    <property type="evidence" value="ECO:0007669"/>
    <property type="project" value="InterPro"/>
</dbReference>
<dbReference type="PANTHER" id="PTHR43100:SF1">
    <property type="entry name" value="GLUTAMATE SYNTHASE [NADPH] SMALL CHAIN"/>
    <property type="match status" value="1"/>
</dbReference>
<dbReference type="InterPro" id="IPR009051">
    <property type="entry name" value="Helical_ferredxn"/>
</dbReference>
<reference evidence="3" key="1">
    <citation type="submission" date="2018-06" db="EMBL/GenBank/DDBJ databases">
        <authorList>
            <person name="Zhirakovskaya E."/>
        </authorList>
    </citation>
    <scope>NUCLEOTIDE SEQUENCE</scope>
</reference>
<dbReference type="SUPFAM" id="SSF54292">
    <property type="entry name" value="2Fe-2S ferredoxin-like"/>
    <property type="match status" value="1"/>
</dbReference>
<accession>A0A3B0U0W8</accession>
<name>A0A3B0U0W8_9ZZZZ</name>
<keyword evidence="1 3" id="KW-0560">Oxidoreductase</keyword>
<dbReference type="Pfam" id="PF13510">
    <property type="entry name" value="Fer2_4"/>
    <property type="match status" value="1"/>
</dbReference>
<dbReference type="PANTHER" id="PTHR43100">
    <property type="entry name" value="GLUTAMATE SYNTHASE [NADPH] SMALL CHAIN"/>
    <property type="match status" value="1"/>
</dbReference>
<gene>
    <name evidence="3" type="ORF">MNBD_BACTEROID01-438</name>
</gene>
<sequence>MINIKINNKEVQVSKGVSVMSAAKQAGENIPAMCWHEELEHYTSCMVCLVKDASTGKLFPSCSVKATEGMEVITLDDEIYEGRKTALELLLSEHVGDCEAPCQTACPAHMGIPQMNRLIAEGKFRESLQVVMQDIALPSVLGRICPAPCEGACRRKSIDEAVSICLLKRFVGDEAYEAVFKSLEIQPLNGKKVAVIGSGPAGLAAAFNLQLRGYSCTIFEKEGYPGGLLRTGIADGKLPGSVLDREINNILSLGVRLNLNEDIDAGRFAAVREEYDAVVLATGNLSGAMKKWGLDTTEKGVRVNKNTYETSEEGIFAVGNALRPSRLAVRSVGQGKEAAFSVDQFLSGKTVKGEPGTFNSRFGRLIKDEFAEYLKESVPGRRFHPKEGIGKGFSVDEVKKEALRCLHCDCRKIDNCKLRDFSDEYKANQRRFSFGERKRVVKHINHDMVIYESQKCIKCGICVRLTEKHGEKFGFTFIGRGFDVVVGVPFNEELKKGLTKTAKIVVEGCPTGAISMK</sequence>
<dbReference type="Pfam" id="PF14691">
    <property type="entry name" value="Fer4_20"/>
    <property type="match status" value="1"/>
</dbReference>
<dbReference type="InterPro" id="IPR036010">
    <property type="entry name" value="2Fe-2S_ferredoxin-like_sf"/>
</dbReference>
<dbReference type="Gene3D" id="1.10.1060.10">
    <property type="entry name" value="Alpha-helical ferredoxin"/>
    <property type="match status" value="1"/>
</dbReference>
<dbReference type="SUPFAM" id="SSF54862">
    <property type="entry name" value="4Fe-4S ferredoxins"/>
    <property type="match status" value="1"/>
</dbReference>
<feature type="domain" description="Dihydroprymidine dehydrogenase" evidence="2">
    <location>
        <begin position="97"/>
        <end position="177"/>
    </location>
</feature>
<dbReference type="GO" id="GO:0004355">
    <property type="term" value="F:glutamate synthase (NADPH) activity"/>
    <property type="evidence" value="ECO:0007669"/>
    <property type="project" value="UniProtKB-EC"/>
</dbReference>
<dbReference type="Gene3D" id="3.50.50.60">
    <property type="entry name" value="FAD/NAD(P)-binding domain"/>
    <property type="match status" value="1"/>
</dbReference>